<keyword evidence="2" id="KW-1185">Reference proteome</keyword>
<name>A0A0D3D6V7_BRAOL</name>
<reference evidence="1" key="2">
    <citation type="submission" date="2015-03" db="UniProtKB">
        <authorList>
            <consortium name="EnsemblPlants"/>
        </authorList>
    </citation>
    <scope>IDENTIFICATION</scope>
</reference>
<evidence type="ECO:0000313" key="1">
    <source>
        <dbReference type="EnsemblPlants" id="Bo7g054290.1"/>
    </source>
</evidence>
<evidence type="ECO:0000313" key="2">
    <source>
        <dbReference type="Proteomes" id="UP000032141"/>
    </source>
</evidence>
<proteinExistence type="predicted"/>
<protein>
    <submittedName>
        <fullName evidence="1">Uncharacterized protein</fullName>
    </submittedName>
</protein>
<dbReference type="Gramene" id="Bo7g054290.1">
    <property type="protein sequence ID" value="Bo7g054290.1"/>
    <property type="gene ID" value="Bo7g054290"/>
</dbReference>
<organism evidence="1 2">
    <name type="scientific">Brassica oleracea var. oleracea</name>
    <dbReference type="NCBI Taxonomy" id="109376"/>
    <lineage>
        <taxon>Eukaryota</taxon>
        <taxon>Viridiplantae</taxon>
        <taxon>Streptophyta</taxon>
        <taxon>Embryophyta</taxon>
        <taxon>Tracheophyta</taxon>
        <taxon>Spermatophyta</taxon>
        <taxon>Magnoliopsida</taxon>
        <taxon>eudicotyledons</taxon>
        <taxon>Gunneridae</taxon>
        <taxon>Pentapetalae</taxon>
        <taxon>rosids</taxon>
        <taxon>malvids</taxon>
        <taxon>Brassicales</taxon>
        <taxon>Brassicaceae</taxon>
        <taxon>Brassiceae</taxon>
        <taxon>Brassica</taxon>
    </lineage>
</organism>
<sequence>SITKDEKDTQRFLIDFGLNLVKGCLRTPFEDQAERSSIDRVGQEIELPGRVRLWAQPLARARSLRSNLAWLVRGPIAILELARGRCFVMLQGFSLSTAFEKHSGLTTDVRSQNGCSCLDANNLICYRGIRTEDLFTQLAKDVVGRGFDHGTLTFKVMLKLLGVTYGVLPKFISLRSSRRTFFIGSELDMPGDRFSIFGEFRSVCKIWLNCNGTIYRDRKNCLRLSSLDYPPRFYVP</sequence>
<dbReference type="AlphaFoldDB" id="A0A0D3D6V7"/>
<reference evidence="1 2" key="1">
    <citation type="journal article" date="2014" name="Genome Biol.">
        <title>Transcriptome and methylome profiling reveals relics of genome dominance in the mesopolyploid Brassica oleracea.</title>
        <authorList>
            <person name="Parkin I.A."/>
            <person name="Koh C."/>
            <person name="Tang H."/>
            <person name="Robinson S.J."/>
            <person name="Kagale S."/>
            <person name="Clarke W.E."/>
            <person name="Town C.D."/>
            <person name="Nixon J."/>
            <person name="Krishnakumar V."/>
            <person name="Bidwell S.L."/>
            <person name="Denoeud F."/>
            <person name="Belcram H."/>
            <person name="Links M.G."/>
            <person name="Just J."/>
            <person name="Clarke C."/>
            <person name="Bender T."/>
            <person name="Huebert T."/>
            <person name="Mason A.S."/>
            <person name="Pires J.C."/>
            <person name="Barker G."/>
            <person name="Moore J."/>
            <person name="Walley P.G."/>
            <person name="Manoli S."/>
            <person name="Batley J."/>
            <person name="Edwards D."/>
            <person name="Nelson M.N."/>
            <person name="Wang X."/>
            <person name="Paterson A.H."/>
            <person name="King G."/>
            <person name="Bancroft I."/>
            <person name="Chalhoub B."/>
            <person name="Sharpe A.G."/>
        </authorList>
    </citation>
    <scope>NUCLEOTIDE SEQUENCE</scope>
    <source>
        <strain evidence="1 2">cv. TO1000</strain>
    </source>
</reference>
<dbReference type="HOGENOM" id="CLU_1273807_0_0_1"/>
<dbReference type="EnsemblPlants" id="Bo7g054290.1">
    <property type="protein sequence ID" value="Bo7g054290.1"/>
    <property type="gene ID" value="Bo7g054290"/>
</dbReference>
<dbReference type="Proteomes" id="UP000032141">
    <property type="component" value="Chromosome C7"/>
</dbReference>
<accession>A0A0D3D6V7</accession>